<protein>
    <submittedName>
        <fullName evidence="1">Rhs-family protein</fullName>
    </submittedName>
</protein>
<dbReference type="EMBL" id="ARZX01000027">
    <property type="protein sequence ID" value="EWH11443.1"/>
    <property type="molecule type" value="Genomic_DNA"/>
</dbReference>
<evidence type="ECO:0000313" key="1">
    <source>
        <dbReference type="EMBL" id="EWH11443.1"/>
    </source>
</evidence>
<dbReference type="RefSeq" id="WP_232228781.1">
    <property type="nucleotide sequence ID" value="NZ_ARZX01000027.1"/>
</dbReference>
<sequence length="118" mass="13386">MGKGLQAHELLRHEFLRQQGLANSRLSGNPSIALDKYYHTKAPTLVEGKMTNGGAHWHERRIRASQGLSFNEFKNNLKRELDIVQGALRKAGIPASSARRLRKEAEAFYNSLKTKKHH</sequence>
<dbReference type="Proteomes" id="UP000019275">
    <property type="component" value="Unassembled WGS sequence"/>
</dbReference>
<accession>A0ABN0RK50</accession>
<reference evidence="1 2" key="1">
    <citation type="journal article" date="2014" name="Genome Announc.">
        <title>Draft Genome Sequence of the Carrageenan-Degrading Bacterium Cellulophaga sp. Strain KL-A, Isolated from Decaying Marine Algae.</title>
        <authorList>
            <person name="Shan D."/>
            <person name="Ying J."/>
            <person name="Li X."/>
            <person name="Gao Z."/>
            <person name="Wei G."/>
            <person name="Shao Z."/>
        </authorList>
    </citation>
    <scope>NUCLEOTIDE SEQUENCE [LARGE SCALE GENOMIC DNA]</scope>
    <source>
        <strain evidence="1 2">KL-A</strain>
    </source>
</reference>
<evidence type="ECO:0000313" key="2">
    <source>
        <dbReference type="Proteomes" id="UP000019275"/>
    </source>
</evidence>
<proteinExistence type="predicted"/>
<keyword evidence="2" id="KW-1185">Reference proteome</keyword>
<organism evidence="1 2">
    <name type="scientific">Cellulophaga geojensis KL-A</name>
    <dbReference type="NCBI Taxonomy" id="1328323"/>
    <lineage>
        <taxon>Bacteria</taxon>
        <taxon>Pseudomonadati</taxon>
        <taxon>Bacteroidota</taxon>
        <taxon>Flavobacteriia</taxon>
        <taxon>Flavobacteriales</taxon>
        <taxon>Flavobacteriaceae</taxon>
        <taxon>Cellulophaga</taxon>
    </lineage>
</organism>
<gene>
    <name evidence="1" type="ORF">KLA_15640</name>
</gene>
<name>A0ABN0RK50_9FLAO</name>
<comment type="caution">
    <text evidence="1">The sequence shown here is derived from an EMBL/GenBank/DDBJ whole genome shotgun (WGS) entry which is preliminary data.</text>
</comment>